<name>A0A2P2I2U6_9CRUS</name>
<dbReference type="EMBL" id="IACT01002858">
    <property type="protein sequence ID" value="LAC22115.1"/>
    <property type="molecule type" value="mRNA"/>
</dbReference>
<proteinExistence type="evidence at transcript level"/>
<evidence type="ECO:0000313" key="4">
    <source>
        <dbReference type="EMBL" id="LAB68190.1"/>
    </source>
</evidence>
<comment type="subcellular location">
    <subcellularLocation>
        <location evidence="1">Nucleus</location>
    </subcellularLocation>
</comment>
<sequence>MGDEEIIRRRLLIDGEGTGDARMMTKFTKSLVKWCFSEDNPEESQLQYERLLTSLASVEQSATKWDNILQMNSLQIQHYEEIKTETVGAVTDAQSELEGAKAELSKAREFKNHSLQYHALAKLIQEHPPRSPTAHKLENLSSSLEKCKASRNELDDKLNLRKKQLHVLFTALQQLQTSLAADQAKETEDQEDLEVITPVVDLTEEPIHHNGRTTITAPEAPSTPRHNGTGLVDLTGDGRYANIDFAL</sequence>
<reference evidence="5" key="1">
    <citation type="submission" date="2017-11" db="EMBL/GenBank/DDBJ databases">
        <title>The sensing device of the deep-sea amphipod.</title>
        <authorList>
            <person name="Kobayashi H."/>
            <person name="Nagahama T."/>
            <person name="Arai W."/>
            <person name="Sasagawa Y."/>
            <person name="Umeda M."/>
            <person name="Hayashi T."/>
            <person name="Nikaido I."/>
            <person name="Watanabe H."/>
            <person name="Oguri K."/>
            <person name="Kitazato H."/>
            <person name="Fujioka K."/>
            <person name="Kido Y."/>
            <person name="Takami H."/>
        </authorList>
    </citation>
    <scope>NUCLEOTIDE SEQUENCE</scope>
    <source>
        <tissue evidence="5">Whole body</tissue>
    </source>
</reference>
<protein>
    <submittedName>
        <fullName evidence="4">THO complex subunit 7 homolog</fullName>
    </submittedName>
</protein>
<evidence type="ECO:0000256" key="3">
    <source>
        <dbReference type="SAM" id="MobiDB-lite"/>
    </source>
</evidence>
<organism evidence="4">
    <name type="scientific">Hirondellea gigas</name>
    <dbReference type="NCBI Taxonomy" id="1518452"/>
    <lineage>
        <taxon>Eukaryota</taxon>
        <taxon>Metazoa</taxon>
        <taxon>Ecdysozoa</taxon>
        <taxon>Arthropoda</taxon>
        <taxon>Crustacea</taxon>
        <taxon>Multicrustacea</taxon>
        <taxon>Malacostraca</taxon>
        <taxon>Eumalacostraca</taxon>
        <taxon>Peracarida</taxon>
        <taxon>Amphipoda</taxon>
        <taxon>Amphilochidea</taxon>
        <taxon>Lysianassida</taxon>
        <taxon>Lysianassidira</taxon>
        <taxon>Lysianassoidea</taxon>
        <taxon>Lysianassidae</taxon>
        <taxon>Hirondellea</taxon>
    </lineage>
</organism>
<reference evidence="4" key="2">
    <citation type="journal article" date="2018" name="Biosci. Biotechnol. Biochem.">
        <title>Polysaccharide hydrolase of the hadal zone amphipods Hirondellea gigas.</title>
        <authorList>
            <person name="Kobayashi H."/>
            <person name="Nagahama T."/>
            <person name="Arai W."/>
            <person name="Sasagawa Y."/>
            <person name="Umeda M."/>
            <person name="Hayashi T."/>
            <person name="Nikaido I."/>
            <person name="Watanabe H."/>
            <person name="Oguri K."/>
            <person name="Kitazato H."/>
            <person name="Fujioka K."/>
            <person name="Kido Y."/>
            <person name="Takami H."/>
        </authorList>
    </citation>
    <scope>NUCLEOTIDE SEQUENCE</scope>
    <source>
        <tissue evidence="4">Whole body</tissue>
    </source>
</reference>
<dbReference type="AlphaFoldDB" id="A0A2P2I2U6"/>
<dbReference type="InterPro" id="IPR008501">
    <property type="entry name" value="THOC7/Mft1"/>
</dbReference>
<dbReference type="Pfam" id="PF05615">
    <property type="entry name" value="THOC7"/>
    <property type="match status" value="1"/>
</dbReference>
<evidence type="ECO:0000313" key="5">
    <source>
        <dbReference type="EMBL" id="LAC22115.1"/>
    </source>
</evidence>
<evidence type="ECO:0000256" key="1">
    <source>
        <dbReference type="ARBA" id="ARBA00004123"/>
    </source>
</evidence>
<dbReference type="GO" id="GO:0006397">
    <property type="term" value="P:mRNA processing"/>
    <property type="evidence" value="ECO:0007669"/>
    <property type="project" value="InterPro"/>
</dbReference>
<dbReference type="EMBL" id="IACF01002541">
    <property type="protein sequence ID" value="LAB68190.1"/>
    <property type="molecule type" value="mRNA"/>
</dbReference>
<dbReference type="GO" id="GO:0000445">
    <property type="term" value="C:THO complex part of transcription export complex"/>
    <property type="evidence" value="ECO:0007669"/>
    <property type="project" value="InterPro"/>
</dbReference>
<feature type="region of interest" description="Disordered" evidence="3">
    <location>
        <begin position="212"/>
        <end position="233"/>
    </location>
</feature>
<evidence type="ECO:0000256" key="2">
    <source>
        <dbReference type="ARBA" id="ARBA00023242"/>
    </source>
</evidence>
<accession>A0A2P2I2U6</accession>
<keyword evidence="2" id="KW-0539">Nucleus</keyword>